<dbReference type="SUPFAM" id="SSF56770">
    <property type="entry name" value="HydA/Nqo6-like"/>
    <property type="match status" value="1"/>
</dbReference>
<protein>
    <submittedName>
        <fullName evidence="1">Hydrogenase/sulfur reductase, delta subunit</fullName>
    </submittedName>
</protein>
<sequence length="80" mass="9130">MVAHGIPCMGPVTHAGCNALCPTYNRGCYGPKETPNTASLSNWFKRLGVNEVDLVRYFRSYYGNSEHFYKESKVHMKKRD</sequence>
<proteinExistence type="predicted"/>
<dbReference type="AlphaFoldDB" id="A0A533Q8K3"/>
<reference evidence="1 2" key="1">
    <citation type="submission" date="2019-04" db="EMBL/GenBank/DDBJ databases">
        <title>Genome of a novel bacterium Candidatus Jettenia ecosi reconstructed from metagenome of an anammox bioreactor.</title>
        <authorList>
            <person name="Mardanov A.V."/>
            <person name="Beletsky A.V."/>
            <person name="Ravin N.V."/>
            <person name="Botchkova E.A."/>
            <person name="Litti Y.V."/>
            <person name="Nozhevnikova A.N."/>
        </authorList>
    </citation>
    <scope>NUCLEOTIDE SEQUENCE [LARGE SCALE GENOMIC DNA]</scope>
    <source>
        <strain evidence="1">J2</strain>
    </source>
</reference>
<organism evidence="1 2">
    <name type="scientific">Candidatus Jettenia ecosi</name>
    <dbReference type="NCBI Taxonomy" id="2494326"/>
    <lineage>
        <taxon>Bacteria</taxon>
        <taxon>Pseudomonadati</taxon>
        <taxon>Planctomycetota</taxon>
        <taxon>Candidatus Brocadiia</taxon>
        <taxon>Candidatus Brocadiales</taxon>
        <taxon>Candidatus Brocadiaceae</taxon>
        <taxon>Candidatus Jettenia</taxon>
    </lineage>
</organism>
<name>A0A533Q8K3_9BACT</name>
<dbReference type="EMBL" id="SULG01000067">
    <property type="protein sequence ID" value="TLD41008.1"/>
    <property type="molecule type" value="Genomic_DNA"/>
</dbReference>
<evidence type="ECO:0000313" key="1">
    <source>
        <dbReference type="EMBL" id="TLD41008.1"/>
    </source>
</evidence>
<comment type="caution">
    <text evidence="1">The sequence shown here is derived from an EMBL/GenBank/DDBJ whole genome shotgun (WGS) entry which is preliminary data.</text>
</comment>
<dbReference type="Proteomes" id="UP000319783">
    <property type="component" value="Unassembled WGS sequence"/>
</dbReference>
<evidence type="ECO:0000313" key="2">
    <source>
        <dbReference type="Proteomes" id="UP000319783"/>
    </source>
</evidence>
<gene>
    <name evidence="1" type="ORF">JETT_2736</name>
</gene>
<accession>A0A533Q8K3</accession>